<comment type="similarity">
    <text evidence="2">Belongs to the AB hydrolase superfamily. LDAH family.</text>
</comment>
<dbReference type="PANTHER" id="PTHR13390">
    <property type="entry name" value="LIPASE"/>
    <property type="match status" value="1"/>
</dbReference>
<dbReference type="GO" id="GO:0004771">
    <property type="term" value="F:sterol ester esterase activity"/>
    <property type="evidence" value="ECO:0007669"/>
    <property type="project" value="UniProtKB-EC"/>
</dbReference>
<accession>A0A0R3Q218</accession>
<evidence type="ECO:0000256" key="7">
    <source>
        <dbReference type="ARBA" id="ARBA00039150"/>
    </source>
</evidence>
<dbReference type="GO" id="GO:0019915">
    <property type="term" value="P:lipid storage"/>
    <property type="evidence" value="ECO:0007669"/>
    <property type="project" value="InterPro"/>
</dbReference>
<dbReference type="InterPro" id="IPR029058">
    <property type="entry name" value="AB_hydrolase_fold"/>
</dbReference>
<evidence type="ECO:0000256" key="4">
    <source>
        <dbReference type="ARBA" id="ARBA00022677"/>
    </source>
</evidence>
<dbReference type="WBParaSite" id="ACOC_0001310901-mRNA-1">
    <property type="protein sequence ID" value="ACOC_0001310901-mRNA-1"/>
    <property type="gene ID" value="ACOC_0001310901"/>
</dbReference>
<evidence type="ECO:0000313" key="9">
    <source>
        <dbReference type="WBParaSite" id="ACOC_0001310901-mRNA-1"/>
    </source>
</evidence>
<dbReference type="EC" id="3.1.1.13" evidence="7"/>
<dbReference type="InterPro" id="IPR019363">
    <property type="entry name" value="LDAH"/>
</dbReference>
<dbReference type="AlphaFoldDB" id="A0A0R3Q218"/>
<protein>
    <recommendedName>
        <fullName evidence="3">Lipid droplet-associated hydrolase</fullName>
        <ecNumber evidence="7">3.1.1.13</ecNumber>
    </recommendedName>
    <alternativeName>
        <fullName evidence="6">Lipid droplet-associated serine hydrolase</fullName>
    </alternativeName>
</protein>
<keyword evidence="4" id="KW-0551">Lipid droplet</keyword>
<comment type="catalytic activity">
    <reaction evidence="8">
        <text>a cholesterol ester + H2O = cholesterol + a fatty acid + H(+)</text>
        <dbReference type="Rhea" id="RHEA:36403"/>
        <dbReference type="ChEBI" id="CHEBI:15377"/>
        <dbReference type="ChEBI" id="CHEBI:15378"/>
        <dbReference type="ChEBI" id="CHEBI:16113"/>
        <dbReference type="ChEBI" id="CHEBI:17002"/>
        <dbReference type="ChEBI" id="CHEBI:28868"/>
        <dbReference type="EC" id="3.1.1.13"/>
    </reaction>
    <physiologicalReaction direction="left-to-right" evidence="8">
        <dbReference type="Rhea" id="RHEA:36404"/>
    </physiologicalReaction>
</comment>
<dbReference type="Pfam" id="PF10230">
    <property type="entry name" value="LIDHydrolase"/>
    <property type="match status" value="1"/>
</dbReference>
<sequence>MYNILKQRARFLQDQHQQLYLQRWCPGNEDRGPSTYSAAWGIEQQRAQFLQDQHQQLCLERWCPGNEDRAPSTYRAAWGIEQKKVIIHKVFQKDNVENNDILKATPGCNDKGVVSGRHIDVTAVRNPNIGRLRNQGSMTTSNVRRKRNDRIINYFGIPYLMKRLLCEIGRCVDWVLIRGCWTLISVMSRDLSSGSFREMRDSIANREVILMIPDSLPVTLFFVLLTQPLYECLGNPVNDGLYADLGQKLLRCLLSRDEQVGYPKRHYLFHMVSYVIHEVLRDELRSSGKNRPCERFKLDDQVQHKHDFAREHLPKAQKAYVLGHSIGAYMMLRLLPYMKDDSNVKNAMGLFPTVEKMSESPNGVYLEQILTSLQ</sequence>
<proteinExistence type="inferred from homology"/>
<reference evidence="9" key="1">
    <citation type="submission" date="2017-02" db="UniProtKB">
        <authorList>
            <consortium name="WormBaseParasite"/>
        </authorList>
    </citation>
    <scope>IDENTIFICATION</scope>
</reference>
<dbReference type="SUPFAM" id="SSF53474">
    <property type="entry name" value="alpha/beta-Hydrolases"/>
    <property type="match status" value="1"/>
</dbReference>
<evidence type="ECO:0000256" key="8">
    <source>
        <dbReference type="ARBA" id="ARBA00049527"/>
    </source>
</evidence>
<name>A0A0R3Q218_ANGCS</name>
<organism evidence="9">
    <name type="scientific">Angiostrongylus costaricensis</name>
    <name type="common">Nematode worm</name>
    <dbReference type="NCBI Taxonomy" id="334426"/>
    <lineage>
        <taxon>Eukaryota</taxon>
        <taxon>Metazoa</taxon>
        <taxon>Ecdysozoa</taxon>
        <taxon>Nematoda</taxon>
        <taxon>Chromadorea</taxon>
        <taxon>Rhabditida</taxon>
        <taxon>Rhabditina</taxon>
        <taxon>Rhabditomorpha</taxon>
        <taxon>Strongyloidea</taxon>
        <taxon>Metastrongylidae</taxon>
        <taxon>Angiostrongylus</taxon>
    </lineage>
</organism>
<keyword evidence="5" id="KW-0378">Hydrolase</keyword>
<evidence type="ECO:0000256" key="1">
    <source>
        <dbReference type="ARBA" id="ARBA00004502"/>
    </source>
</evidence>
<evidence type="ECO:0000256" key="5">
    <source>
        <dbReference type="ARBA" id="ARBA00022801"/>
    </source>
</evidence>
<dbReference type="PANTHER" id="PTHR13390:SF0">
    <property type="entry name" value="LIPID DROPLET-ASSOCIATED HYDROLASE"/>
    <property type="match status" value="1"/>
</dbReference>
<evidence type="ECO:0000256" key="3">
    <source>
        <dbReference type="ARBA" id="ARBA00019242"/>
    </source>
</evidence>
<dbReference type="GO" id="GO:0005811">
    <property type="term" value="C:lipid droplet"/>
    <property type="evidence" value="ECO:0007669"/>
    <property type="project" value="UniProtKB-SubCell"/>
</dbReference>
<evidence type="ECO:0000256" key="2">
    <source>
        <dbReference type="ARBA" id="ARBA00008300"/>
    </source>
</evidence>
<evidence type="ECO:0000256" key="6">
    <source>
        <dbReference type="ARBA" id="ARBA00031924"/>
    </source>
</evidence>
<comment type="subcellular location">
    <subcellularLocation>
        <location evidence="1">Lipid droplet</location>
    </subcellularLocation>
</comment>